<organism evidence="2">
    <name type="scientific">uncultured marine bacterium Ant4D5</name>
    <dbReference type="NCBI Taxonomy" id="360428"/>
    <lineage>
        <taxon>Bacteria</taxon>
        <taxon>environmental samples</taxon>
    </lineage>
</organism>
<evidence type="ECO:0000256" key="1">
    <source>
        <dbReference type="SAM" id="MobiDB-lite"/>
    </source>
</evidence>
<name>Q2PY04_9BACT</name>
<sequence length="490" mass="53364">MRARNQVRRPGPRYGERHRRRRSSLDGHIGDTHSWTLPSADCDEIHRLRLRPVPVSSTTLGALGTPRPQNPVPLEGRRAEALAYRAPTTPPETTFRSTRVRLTLLAATMLIAAFPLSAQLVEAPANLATVEINRSRQCVTTLAEIAVIDEILRPIAIQSQRFTTIARAIAIEDASIVPSLNTSDPFDSAIADWFATDELMARRFIETQAPVLQEQRTTGREAIKIFLTDAALAVQARADSVLAENENTVTQAASCDGAIFVRPAVLEACETGSGEICIAAAQPPAATDRFRFVDAPESVWDVQEFRPWTDPTTIQLGPTGQLEGARTVAFTRVGNVVVTVAFSPLLRDVSDVTPAERFSFDQTNQALGLSFNHPSILFAPGFAIRAALPEPLAGEDEYVIHFGDPTEPDALWTGPASTGSPMEASIPLEATHVIRLREGHPLSLTAMRDGESEYSIPLYSTNQAIAMQALLSYMSNQLSVDLNEFVKPVG</sequence>
<evidence type="ECO:0000313" key="2">
    <source>
        <dbReference type="EMBL" id="ABC25423.1"/>
    </source>
</evidence>
<proteinExistence type="predicted"/>
<feature type="compositionally biased region" description="Basic residues" evidence="1">
    <location>
        <begin position="1"/>
        <end position="22"/>
    </location>
</feature>
<dbReference type="AlphaFoldDB" id="Q2PY04"/>
<protein>
    <submittedName>
        <fullName evidence="2">Uncharacterized protein</fullName>
    </submittedName>
</protein>
<feature type="region of interest" description="Disordered" evidence="1">
    <location>
        <begin position="1"/>
        <end position="33"/>
    </location>
</feature>
<accession>Q2PY04</accession>
<dbReference type="EMBL" id="DQ295242">
    <property type="protein sequence ID" value="ABC25423.1"/>
    <property type="molecule type" value="Genomic_DNA"/>
</dbReference>
<reference evidence="2" key="1">
    <citation type="journal article" date="2006" name="Appl. Environ. Microbiol.">
        <title>Comparative genomics of DNA fragments from six Antarctic marine planktonic bacteria.</title>
        <authorList>
            <person name="Grzymski J.J."/>
            <person name="Carter B.J."/>
            <person name="DeLong E.F."/>
            <person name="Feldman R.A."/>
            <person name="Ghadiri A."/>
            <person name="Murray A.E."/>
        </authorList>
    </citation>
    <scope>NUCLEOTIDE SEQUENCE</scope>
</reference>